<accession>A0A7X0ZDG3</accession>
<dbReference type="Proteomes" id="UP000559864">
    <property type="component" value="Unassembled WGS sequence"/>
</dbReference>
<comment type="caution">
    <text evidence="1">The sequence shown here is derived from an EMBL/GenBank/DDBJ whole genome shotgun (WGS) entry which is preliminary data.</text>
</comment>
<sequence length="172" mass="19723">MVDIKKCNLDFRYERSIESMGTGLILFKIRVKEKNIGHNYHLFYENGKKPPLDVAINPKKGTIEYISFFLQDEKLDLNEMNLDLSLGENNIIITDSKLSENSSDISMHKEFSTFLSGNSIIIVEQSVEGNLMGYKLNEFNYILFNKDQEVAGVLLKNITSDEMEQIKESKAI</sequence>
<organism evidence="1 2">
    <name type="scientific">Listeria cossartiae subsp. cayugensis</name>
    <dbReference type="NCBI Taxonomy" id="2713505"/>
    <lineage>
        <taxon>Bacteria</taxon>
        <taxon>Bacillati</taxon>
        <taxon>Bacillota</taxon>
        <taxon>Bacilli</taxon>
        <taxon>Bacillales</taxon>
        <taxon>Listeriaceae</taxon>
        <taxon>Listeria</taxon>
        <taxon>Listeria cossartiae</taxon>
    </lineage>
</organism>
<proteinExistence type="predicted"/>
<dbReference type="EMBL" id="JAARZC010000003">
    <property type="protein sequence ID" value="MBC2250449.1"/>
    <property type="molecule type" value="Genomic_DNA"/>
</dbReference>
<gene>
    <name evidence="1" type="ORF">HCB49_10660</name>
</gene>
<evidence type="ECO:0000313" key="2">
    <source>
        <dbReference type="Proteomes" id="UP000559864"/>
    </source>
</evidence>
<protein>
    <submittedName>
        <fullName evidence="1">Uncharacterized protein</fullName>
    </submittedName>
</protein>
<name>A0A7X0ZDG3_9LIST</name>
<reference evidence="1 2" key="1">
    <citation type="submission" date="2020-03" db="EMBL/GenBank/DDBJ databases">
        <title>Soil Listeria distribution.</title>
        <authorList>
            <person name="Liao J."/>
            <person name="Wiedmann M."/>
        </authorList>
    </citation>
    <scope>NUCLEOTIDE SEQUENCE [LARGE SCALE GENOMIC DNA]</scope>
    <source>
        <strain evidence="1 2">FSL L7-0123</strain>
    </source>
</reference>
<evidence type="ECO:0000313" key="1">
    <source>
        <dbReference type="EMBL" id="MBC2250449.1"/>
    </source>
</evidence>
<dbReference type="AlphaFoldDB" id="A0A7X0ZDG3"/>
<dbReference type="RefSeq" id="WP_185604918.1">
    <property type="nucleotide sequence ID" value="NZ_JAARZC010000003.1"/>
</dbReference>